<gene>
    <name evidence="1" type="ORF">KDD93_09090</name>
</gene>
<protein>
    <submittedName>
        <fullName evidence="1">Uncharacterized protein</fullName>
    </submittedName>
</protein>
<accession>A0ABS5HKA6</accession>
<dbReference type="EMBL" id="JAGSSW010000014">
    <property type="protein sequence ID" value="MBR8464709.1"/>
    <property type="molecule type" value="Genomic_DNA"/>
</dbReference>
<dbReference type="Proteomes" id="UP000682951">
    <property type="component" value="Unassembled WGS sequence"/>
</dbReference>
<name>A0ABS5HKA6_9BACT</name>
<organism evidence="1 2">
    <name type="scientific">Campylobacter anatolicus</name>
    <dbReference type="NCBI Taxonomy" id="2829105"/>
    <lineage>
        <taxon>Bacteria</taxon>
        <taxon>Pseudomonadati</taxon>
        <taxon>Campylobacterota</taxon>
        <taxon>Epsilonproteobacteria</taxon>
        <taxon>Campylobacterales</taxon>
        <taxon>Campylobacteraceae</taxon>
        <taxon>Campylobacter</taxon>
    </lineage>
</organism>
<evidence type="ECO:0000313" key="1">
    <source>
        <dbReference type="EMBL" id="MBR8464709.1"/>
    </source>
</evidence>
<sequence>MTKFKFKRVKRCDICASKLDKKGVCPWEECPSNIAKMIKKEEADKQVVKAEGKEVV</sequence>
<reference evidence="1 2" key="1">
    <citation type="submission" date="2021-04" db="EMBL/GenBank/DDBJ databases">
        <title>Molecular and phenotypic characterization and identification of bacterial isolates recovered from the Anatolian ground squirrels (Spermophilus xanthoprymnus) and which have the potential to form a new species in the Campylobacter genus.</title>
        <authorList>
            <person name="Aydin F."/>
            <person name="Abay S."/>
            <person name="Kayman T."/>
            <person name="Karakaya E."/>
            <person name="Mustak H.K."/>
            <person name="Mustak I.B."/>
            <person name="Bilgin N."/>
            <person name="Duzler A."/>
            <person name="Sahin O."/>
            <person name="Guran O."/>
            <person name="Saticioglu I.B."/>
        </authorList>
    </citation>
    <scope>NUCLEOTIDE SEQUENCE [LARGE SCALE GENOMIC DNA]</scope>
    <source>
        <strain evidence="2">faydin-G24</strain>
    </source>
</reference>
<dbReference type="RefSeq" id="WP_212142496.1">
    <property type="nucleotide sequence ID" value="NZ_JAGSSW010000014.1"/>
</dbReference>
<comment type="caution">
    <text evidence="1">The sequence shown here is derived from an EMBL/GenBank/DDBJ whole genome shotgun (WGS) entry which is preliminary data.</text>
</comment>
<proteinExistence type="predicted"/>
<evidence type="ECO:0000313" key="2">
    <source>
        <dbReference type="Proteomes" id="UP000682951"/>
    </source>
</evidence>
<keyword evidence="2" id="KW-1185">Reference proteome</keyword>